<reference evidence="2 3" key="1">
    <citation type="submission" date="2022-06" db="EMBL/GenBank/DDBJ databases">
        <title>Genomic Encyclopedia of Archaeal and Bacterial Type Strains, Phase II (KMG-II): from individual species to whole genera.</title>
        <authorList>
            <person name="Goeker M."/>
        </authorList>
    </citation>
    <scope>NUCLEOTIDE SEQUENCE [LARGE SCALE GENOMIC DNA]</scope>
    <source>
        <strain evidence="2 3">DSM 40477</strain>
    </source>
</reference>
<name>A0ABT1HLK3_STRSD</name>
<gene>
    <name evidence="2" type="ORF">LX15_000083</name>
</gene>
<dbReference type="SMART" id="SM00855">
    <property type="entry name" value="PGAM"/>
    <property type="match status" value="1"/>
</dbReference>
<dbReference type="InterPro" id="IPR051695">
    <property type="entry name" value="Phosphoglycerate_Mutase"/>
</dbReference>
<evidence type="ECO:0000313" key="3">
    <source>
        <dbReference type="Proteomes" id="UP001205311"/>
    </source>
</evidence>
<dbReference type="InterPro" id="IPR029033">
    <property type="entry name" value="His_PPase_superfam"/>
</dbReference>
<dbReference type="EMBL" id="JAMTCP010000001">
    <property type="protein sequence ID" value="MCP2256400.1"/>
    <property type="molecule type" value="Genomic_DNA"/>
</dbReference>
<dbReference type="RefSeq" id="WP_253667403.1">
    <property type="nucleotide sequence ID" value="NZ_JAMTCP010000001.1"/>
</dbReference>
<dbReference type="PANTHER" id="PTHR46517:SF1">
    <property type="entry name" value="FRUCTOSE-2,6-BISPHOSPHATASE TIGAR"/>
    <property type="match status" value="1"/>
</dbReference>
<dbReference type="Gene3D" id="3.40.50.1240">
    <property type="entry name" value="Phosphoglycerate mutase-like"/>
    <property type="match status" value="1"/>
</dbReference>
<sequence>MESVSYLVRHGHAGNNAARVCNGDPTTGIRLTAKGLAQCRRAASALWLTNVRTLVTSELPRARQTGDLLLRGHSAHRVVEPLINEETYGHFEGGSLDAYKLWCGEHGATVAPPGGGETRLAVLARFLRGLRACLAYPGPRLVVGHGLMLAMVRQLRRTGSLDPITERTPAHVTPLVLSDAELGRLVVTGLAGIARLTARQNP</sequence>
<accession>A0ABT1HLK3</accession>
<evidence type="ECO:0000256" key="1">
    <source>
        <dbReference type="ARBA" id="ARBA00022801"/>
    </source>
</evidence>
<dbReference type="CDD" id="cd07067">
    <property type="entry name" value="HP_PGM_like"/>
    <property type="match status" value="1"/>
</dbReference>
<comment type="caution">
    <text evidence="2">The sequence shown here is derived from an EMBL/GenBank/DDBJ whole genome shotgun (WGS) entry which is preliminary data.</text>
</comment>
<protein>
    <submittedName>
        <fullName evidence="2">Broad specificity phosphatase PhoE</fullName>
    </submittedName>
</protein>
<keyword evidence="1" id="KW-0378">Hydrolase</keyword>
<dbReference type="Pfam" id="PF00300">
    <property type="entry name" value="His_Phos_1"/>
    <property type="match status" value="1"/>
</dbReference>
<dbReference type="PANTHER" id="PTHR46517">
    <property type="entry name" value="FRUCTOSE-2,6-BISPHOSPHATASE TIGAR"/>
    <property type="match status" value="1"/>
</dbReference>
<keyword evidence="3" id="KW-1185">Reference proteome</keyword>
<organism evidence="2 3">
    <name type="scientific">Streptoalloteichus tenebrarius (strain ATCC 17920 / DSM 40477 / JCM 4838 / CBS 697.72 / NBRC 16177 / NCIMB 11028 / NRRL B-12390 / A12253. 1 / ISP 5477)</name>
    <name type="common">Streptomyces tenebrarius</name>
    <dbReference type="NCBI Taxonomy" id="1933"/>
    <lineage>
        <taxon>Bacteria</taxon>
        <taxon>Bacillati</taxon>
        <taxon>Actinomycetota</taxon>
        <taxon>Actinomycetes</taxon>
        <taxon>Pseudonocardiales</taxon>
        <taxon>Pseudonocardiaceae</taxon>
        <taxon>Streptoalloteichus</taxon>
    </lineage>
</organism>
<dbReference type="SUPFAM" id="SSF53254">
    <property type="entry name" value="Phosphoglycerate mutase-like"/>
    <property type="match status" value="1"/>
</dbReference>
<dbReference type="InterPro" id="IPR013078">
    <property type="entry name" value="His_Pase_superF_clade-1"/>
</dbReference>
<evidence type="ECO:0000313" key="2">
    <source>
        <dbReference type="EMBL" id="MCP2256400.1"/>
    </source>
</evidence>
<proteinExistence type="predicted"/>
<dbReference type="Proteomes" id="UP001205311">
    <property type="component" value="Unassembled WGS sequence"/>
</dbReference>